<feature type="DNA-binding region" description="OmpR/PhoB-type" evidence="5">
    <location>
        <begin position="1"/>
        <end position="97"/>
    </location>
</feature>
<dbReference type="PROSITE" id="PS51755">
    <property type="entry name" value="OMPR_PHOB"/>
    <property type="match status" value="1"/>
</dbReference>
<dbReference type="InterPro" id="IPR036388">
    <property type="entry name" value="WH-like_DNA-bd_sf"/>
</dbReference>
<protein>
    <submittedName>
        <fullName evidence="7">Transcriptional regulator</fullName>
    </submittedName>
</protein>
<evidence type="ECO:0000259" key="6">
    <source>
        <dbReference type="PROSITE" id="PS51755"/>
    </source>
</evidence>
<keyword evidence="8" id="KW-1185">Reference proteome</keyword>
<feature type="domain" description="OmpR/PhoB-type" evidence="6">
    <location>
        <begin position="1"/>
        <end position="97"/>
    </location>
</feature>
<dbReference type="PANTHER" id="PTHR35807">
    <property type="entry name" value="TRANSCRIPTIONAL REGULATOR REDD-RELATED"/>
    <property type="match status" value="1"/>
</dbReference>
<reference evidence="7" key="1">
    <citation type="submission" date="2019-12" db="EMBL/GenBank/DDBJ databases">
        <title>Actinomadura physcomitrii sp. nov., a novel actinomycete isolated from moss [Physcomitrium sphaericum (Ludw) Fuernr].</title>
        <authorList>
            <person name="Zhuang X."/>
        </authorList>
    </citation>
    <scope>NUCLEOTIDE SEQUENCE [LARGE SCALE GENOMIC DNA]</scope>
    <source>
        <strain evidence="7">LD22</strain>
    </source>
</reference>
<dbReference type="SMART" id="SM01043">
    <property type="entry name" value="BTAD"/>
    <property type="match status" value="1"/>
</dbReference>
<dbReference type="InterPro" id="IPR005158">
    <property type="entry name" value="BTAD"/>
</dbReference>
<dbReference type="InterPro" id="IPR001867">
    <property type="entry name" value="OmpR/PhoB-type_DNA-bd"/>
</dbReference>
<evidence type="ECO:0000256" key="5">
    <source>
        <dbReference type="PROSITE-ProRule" id="PRU01091"/>
    </source>
</evidence>
<dbReference type="RefSeq" id="WP_151596219.1">
    <property type="nucleotide sequence ID" value="NZ_WBMS02000021.1"/>
</dbReference>
<evidence type="ECO:0000256" key="2">
    <source>
        <dbReference type="ARBA" id="ARBA00023015"/>
    </source>
</evidence>
<dbReference type="GO" id="GO:0006355">
    <property type="term" value="P:regulation of DNA-templated transcription"/>
    <property type="evidence" value="ECO:0007669"/>
    <property type="project" value="InterPro"/>
</dbReference>
<dbReference type="CDD" id="cd15831">
    <property type="entry name" value="BTAD"/>
    <property type="match status" value="1"/>
</dbReference>
<evidence type="ECO:0000256" key="4">
    <source>
        <dbReference type="ARBA" id="ARBA00023163"/>
    </source>
</evidence>
<name>A0A6I4MBQ6_9ACTN</name>
<evidence type="ECO:0000313" key="7">
    <source>
        <dbReference type="EMBL" id="MWA03678.1"/>
    </source>
</evidence>
<dbReference type="SUPFAM" id="SSF46894">
    <property type="entry name" value="C-terminal effector domain of the bipartite response regulators"/>
    <property type="match status" value="1"/>
</dbReference>
<evidence type="ECO:0000256" key="1">
    <source>
        <dbReference type="ARBA" id="ARBA00005820"/>
    </source>
</evidence>
<dbReference type="EMBL" id="WBMS02000021">
    <property type="protein sequence ID" value="MWA03678.1"/>
    <property type="molecule type" value="Genomic_DNA"/>
</dbReference>
<keyword evidence="3 5" id="KW-0238">DNA-binding</keyword>
<accession>A0A6I4MBQ6</accession>
<dbReference type="Pfam" id="PF00486">
    <property type="entry name" value="Trans_reg_C"/>
    <property type="match status" value="1"/>
</dbReference>
<comment type="similarity">
    <text evidence="1">Belongs to the AfsR/DnrI/RedD regulatory family.</text>
</comment>
<dbReference type="AlphaFoldDB" id="A0A6I4MBQ6"/>
<dbReference type="Pfam" id="PF03704">
    <property type="entry name" value="BTAD"/>
    <property type="match status" value="1"/>
</dbReference>
<dbReference type="FunFam" id="1.25.40.10:FF:000222">
    <property type="entry name" value="SARP family transcriptional regulator"/>
    <property type="match status" value="1"/>
</dbReference>
<dbReference type="Gene3D" id="1.10.10.10">
    <property type="entry name" value="Winged helix-like DNA-binding domain superfamily/Winged helix DNA-binding domain"/>
    <property type="match status" value="1"/>
</dbReference>
<sequence length="262" mass="29390">MRFGVLGTLEIVDGDEVYMPSAPKVCQVLSLLLMRANSVVGTDAVIEELWDQAPVRSAVTTAQTYIYQLRKTLIAYEVPGSGESKLLTRPPGYVLRVKDDELDAQIFGRLTSQGRRLLEEGRFEEARNRLGEALALWRGPALANVARGPLLEGHVARLEELRVEALEMRVRADLELGRHRELIPELRTIVASHPLHEWFHGRLIEALHRSGRRGEALRAYEDTRRILDEQLGLEPSSELQDLQLQVLTSERPRSTGSFAGVG</sequence>
<dbReference type="Proteomes" id="UP000462055">
    <property type="component" value="Unassembled WGS sequence"/>
</dbReference>
<dbReference type="InterPro" id="IPR011990">
    <property type="entry name" value="TPR-like_helical_dom_sf"/>
</dbReference>
<dbReference type="Gene3D" id="1.25.40.10">
    <property type="entry name" value="Tetratricopeptide repeat domain"/>
    <property type="match status" value="1"/>
</dbReference>
<dbReference type="GO" id="GO:0000160">
    <property type="term" value="P:phosphorelay signal transduction system"/>
    <property type="evidence" value="ECO:0007669"/>
    <property type="project" value="InterPro"/>
</dbReference>
<dbReference type="GO" id="GO:0003677">
    <property type="term" value="F:DNA binding"/>
    <property type="evidence" value="ECO:0007669"/>
    <property type="project" value="UniProtKB-UniRule"/>
</dbReference>
<organism evidence="7 8">
    <name type="scientific">Actinomadura physcomitrii</name>
    <dbReference type="NCBI Taxonomy" id="2650748"/>
    <lineage>
        <taxon>Bacteria</taxon>
        <taxon>Bacillati</taxon>
        <taxon>Actinomycetota</taxon>
        <taxon>Actinomycetes</taxon>
        <taxon>Streptosporangiales</taxon>
        <taxon>Thermomonosporaceae</taxon>
        <taxon>Actinomadura</taxon>
    </lineage>
</organism>
<keyword evidence="4" id="KW-0804">Transcription</keyword>
<comment type="caution">
    <text evidence="7">The sequence shown here is derived from an EMBL/GenBank/DDBJ whole genome shotgun (WGS) entry which is preliminary data.</text>
</comment>
<keyword evidence="2" id="KW-0805">Transcription regulation</keyword>
<evidence type="ECO:0000256" key="3">
    <source>
        <dbReference type="ARBA" id="ARBA00023125"/>
    </source>
</evidence>
<proteinExistence type="inferred from homology"/>
<dbReference type="InterPro" id="IPR016032">
    <property type="entry name" value="Sig_transdc_resp-reg_C-effctor"/>
</dbReference>
<dbReference type="InterPro" id="IPR051677">
    <property type="entry name" value="AfsR-DnrI-RedD_regulator"/>
</dbReference>
<dbReference type="PANTHER" id="PTHR35807:SF1">
    <property type="entry name" value="TRANSCRIPTIONAL REGULATOR REDD"/>
    <property type="match status" value="1"/>
</dbReference>
<evidence type="ECO:0000313" key="8">
    <source>
        <dbReference type="Proteomes" id="UP000462055"/>
    </source>
</evidence>
<dbReference type="SUPFAM" id="SSF48452">
    <property type="entry name" value="TPR-like"/>
    <property type="match status" value="1"/>
</dbReference>
<gene>
    <name evidence="7" type="ORF">F8568_025500</name>
</gene>